<dbReference type="InterPro" id="IPR022214">
    <property type="entry name" value="MZT1"/>
</dbReference>
<dbReference type="EMBL" id="OU895877">
    <property type="protein sequence ID" value="CAG9801182.1"/>
    <property type="molecule type" value="Genomic_DNA"/>
</dbReference>
<evidence type="ECO:0000256" key="1">
    <source>
        <dbReference type="ARBA" id="ARBA00004267"/>
    </source>
</evidence>
<sequence length="88" mass="9680">MCLEMSQAPDKTSNDVSQIRNSQELRTNLLNISNILNTGLSAETLDICIQLCEAGVHPQALANVIQQIRREVAQIQQSSQNGTNNTNE</sequence>
<dbReference type="PANTHER" id="PTHR28520">
    <property type="entry name" value="MITOTIC-SPINDLE ORGANIZING PROTEIN 1"/>
    <property type="match status" value="1"/>
</dbReference>
<dbReference type="AlphaFoldDB" id="A0A9N9RQ85"/>
<evidence type="ECO:0008006" key="7">
    <source>
        <dbReference type="Google" id="ProtNLM"/>
    </source>
</evidence>
<keyword evidence="6" id="KW-1185">Reference proteome</keyword>
<dbReference type="GO" id="GO:0005813">
    <property type="term" value="C:centrosome"/>
    <property type="evidence" value="ECO:0007669"/>
    <property type="project" value="TreeGrafter"/>
</dbReference>
<reference evidence="5" key="1">
    <citation type="submission" date="2022-01" db="EMBL/GenBank/DDBJ databases">
        <authorList>
            <person name="King R."/>
        </authorList>
    </citation>
    <scope>NUCLEOTIDE SEQUENCE</scope>
</reference>
<keyword evidence="3" id="KW-0963">Cytoplasm</keyword>
<dbReference type="GO" id="GO:0051415">
    <property type="term" value="P:microtubule nucleation by interphase microtubule organizing center"/>
    <property type="evidence" value="ECO:0007669"/>
    <property type="project" value="TreeGrafter"/>
</dbReference>
<evidence type="ECO:0000256" key="2">
    <source>
        <dbReference type="ARBA" id="ARBA00011015"/>
    </source>
</evidence>
<dbReference type="Pfam" id="PF12554">
    <property type="entry name" value="MOZART1"/>
    <property type="match status" value="1"/>
</dbReference>
<protein>
    <recommendedName>
        <fullName evidence="7">Mitotic-spindle organizing protein 1</fullName>
    </recommendedName>
</protein>
<dbReference type="GO" id="GO:0000931">
    <property type="term" value="C:gamma-tubulin ring complex"/>
    <property type="evidence" value="ECO:0007669"/>
    <property type="project" value="InterPro"/>
</dbReference>
<evidence type="ECO:0000313" key="5">
    <source>
        <dbReference type="EMBL" id="CAG9801182.1"/>
    </source>
</evidence>
<dbReference type="Proteomes" id="UP001153620">
    <property type="component" value="Chromosome 1"/>
</dbReference>
<gene>
    <name evidence="5" type="ORF">CHIRRI_LOCUS4116</name>
</gene>
<comment type="similarity">
    <text evidence="2">Belongs to the MOZART1 family.</text>
</comment>
<dbReference type="GO" id="GO:0005819">
    <property type="term" value="C:spindle"/>
    <property type="evidence" value="ECO:0007669"/>
    <property type="project" value="TreeGrafter"/>
</dbReference>
<name>A0A9N9RQ85_9DIPT</name>
<comment type="subcellular location">
    <subcellularLocation>
        <location evidence="1">Cytoplasm</location>
        <location evidence="1">Cytoskeleton</location>
        <location evidence="1">Microtubule organizing center</location>
    </subcellularLocation>
</comment>
<evidence type="ECO:0000256" key="3">
    <source>
        <dbReference type="ARBA" id="ARBA00022490"/>
    </source>
</evidence>
<keyword evidence="4" id="KW-0206">Cytoskeleton</keyword>
<evidence type="ECO:0000256" key="4">
    <source>
        <dbReference type="ARBA" id="ARBA00023212"/>
    </source>
</evidence>
<dbReference type="OrthoDB" id="48571at2759"/>
<proteinExistence type="inferred from homology"/>
<dbReference type="PANTHER" id="PTHR28520:SF2">
    <property type="entry name" value="MITOTIC-SPINDLE ORGANIZING PROTEIN 1"/>
    <property type="match status" value="1"/>
</dbReference>
<accession>A0A9N9RQ85</accession>
<reference evidence="5" key="2">
    <citation type="submission" date="2022-10" db="EMBL/GenBank/DDBJ databases">
        <authorList>
            <consortium name="ENA_rothamsted_submissions"/>
            <consortium name="culmorum"/>
            <person name="King R."/>
        </authorList>
    </citation>
    <scope>NUCLEOTIDE SEQUENCE</scope>
</reference>
<dbReference type="GO" id="GO:0031021">
    <property type="term" value="C:interphase microtubule organizing center"/>
    <property type="evidence" value="ECO:0007669"/>
    <property type="project" value="TreeGrafter"/>
</dbReference>
<dbReference type="GO" id="GO:0090307">
    <property type="term" value="P:mitotic spindle assembly"/>
    <property type="evidence" value="ECO:0007669"/>
    <property type="project" value="TreeGrafter"/>
</dbReference>
<dbReference type="GO" id="GO:0033566">
    <property type="term" value="P:gamma-tubulin complex localization"/>
    <property type="evidence" value="ECO:0007669"/>
    <property type="project" value="InterPro"/>
</dbReference>
<evidence type="ECO:0000313" key="6">
    <source>
        <dbReference type="Proteomes" id="UP001153620"/>
    </source>
</evidence>
<organism evidence="5 6">
    <name type="scientific">Chironomus riparius</name>
    <dbReference type="NCBI Taxonomy" id="315576"/>
    <lineage>
        <taxon>Eukaryota</taxon>
        <taxon>Metazoa</taxon>
        <taxon>Ecdysozoa</taxon>
        <taxon>Arthropoda</taxon>
        <taxon>Hexapoda</taxon>
        <taxon>Insecta</taxon>
        <taxon>Pterygota</taxon>
        <taxon>Neoptera</taxon>
        <taxon>Endopterygota</taxon>
        <taxon>Diptera</taxon>
        <taxon>Nematocera</taxon>
        <taxon>Chironomoidea</taxon>
        <taxon>Chironomidae</taxon>
        <taxon>Chironominae</taxon>
        <taxon>Chironomus</taxon>
    </lineage>
</organism>